<sequence>MTSDNHGIIEAGRAIRPYLADWFAPQDAAAFDQGIAALLTTANPADAGTQAGQLRALLEGHPHTGRFLRDVLADAPHYRPPDQQPRYQRTPRPSPLGDPGPVAADRYNCPRGDYTWYRPDLGSAIPTCPTHQVTLVRG</sequence>
<name>Q2JGP0_FRACC</name>
<proteinExistence type="predicted"/>
<dbReference type="AlphaFoldDB" id="Q2JGP0"/>
<dbReference type="EMBL" id="CP000249">
    <property type="protein sequence ID" value="ABD09552.1"/>
    <property type="molecule type" value="Genomic_DNA"/>
</dbReference>
<evidence type="ECO:0000313" key="2">
    <source>
        <dbReference type="EMBL" id="ABD09552.1"/>
    </source>
</evidence>
<dbReference type="eggNOG" id="ENOG5033N1I">
    <property type="taxonomic scope" value="Bacteria"/>
</dbReference>
<organism evidence="2 3">
    <name type="scientific">Frankia casuarinae (strain DSM 45818 / CECT 9043 / HFP020203 / CcI3)</name>
    <dbReference type="NCBI Taxonomy" id="106370"/>
    <lineage>
        <taxon>Bacteria</taxon>
        <taxon>Bacillati</taxon>
        <taxon>Actinomycetota</taxon>
        <taxon>Actinomycetes</taxon>
        <taxon>Frankiales</taxon>
        <taxon>Frankiaceae</taxon>
        <taxon>Frankia</taxon>
    </lineage>
</organism>
<dbReference type="KEGG" id="fra:Francci3_0160"/>
<evidence type="ECO:0000256" key="1">
    <source>
        <dbReference type="SAM" id="MobiDB-lite"/>
    </source>
</evidence>
<accession>Q2JGP0</accession>
<evidence type="ECO:0000313" key="3">
    <source>
        <dbReference type="Proteomes" id="UP000001937"/>
    </source>
</evidence>
<dbReference type="Proteomes" id="UP000001937">
    <property type="component" value="Chromosome"/>
</dbReference>
<accession>A0A1X1PVY2</accession>
<dbReference type="HOGENOM" id="CLU_1803337_0_0_11"/>
<feature type="region of interest" description="Disordered" evidence="1">
    <location>
        <begin position="74"/>
        <end position="105"/>
    </location>
</feature>
<protein>
    <submittedName>
        <fullName evidence="2">Uncharacterized protein</fullName>
    </submittedName>
</protein>
<dbReference type="OrthoDB" id="3218370at2"/>
<dbReference type="STRING" id="106370.Francci3_0160"/>
<gene>
    <name evidence="2" type="ordered locus">Francci3_0160</name>
</gene>
<keyword evidence="3" id="KW-1185">Reference proteome</keyword>
<dbReference type="RefSeq" id="WP_011434632.1">
    <property type="nucleotide sequence ID" value="NC_007777.1"/>
</dbReference>
<reference evidence="2 3" key="1">
    <citation type="journal article" date="2007" name="Genome Res.">
        <title>Genome characteristics of facultatively symbiotic Frankia sp. strains reflect host range and host plant biogeography.</title>
        <authorList>
            <person name="Normand P."/>
            <person name="Lapierre P."/>
            <person name="Tisa L.S."/>
            <person name="Gogarten J.P."/>
            <person name="Alloisio N."/>
            <person name="Bagnarol E."/>
            <person name="Bassi C.A."/>
            <person name="Berry A.M."/>
            <person name="Bickhart D.M."/>
            <person name="Choisne N."/>
            <person name="Couloux A."/>
            <person name="Cournoyer B."/>
            <person name="Cruveiller S."/>
            <person name="Daubin V."/>
            <person name="Demange N."/>
            <person name="Francino M.P."/>
            <person name="Goltsman E."/>
            <person name="Huang Y."/>
            <person name="Kopp O.R."/>
            <person name="Labarre L."/>
            <person name="Lapidus A."/>
            <person name="Lavire C."/>
            <person name="Marechal J."/>
            <person name="Martinez M."/>
            <person name="Mastronunzio J.E."/>
            <person name="Mullin B.C."/>
            <person name="Niemann J."/>
            <person name="Pujic P."/>
            <person name="Rawnsley T."/>
            <person name="Rouy Z."/>
            <person name="Schenowitz C."/>
            <person name="Sellstedt A."/>
            <person name="Tavares F."/>
            <person name="Tomkins J.P."/>
            <person name="Vallenet D."/>
            <person name="Valverde C."/>
            <person name="Wall L.G."/>
            <person name="Wang Y."/>
            <person name="Medigue C."/>
            <person name="Benson D.R."/>
        </authorList>
    </citation>
    <scope>NUCLEOTIDE SEQUENCE [LARGE SCALE GENOMIC DNA]</scope>
    <source>
        <strain evidence="3">DSM 45818 / CECT 9043 / CcI3</strain>
    </source>
</reference>